<accession>A0A839EWA5</accession>
<dbReference type="EMBL" id="JACGXL010000005">
    <property type="protein sequence ID" value="MBA8888897.1"/>
    <property type="molecule type" value="Genomic_DNA"/>
</dbReference>
<gene>
    <name evidence="1" type="ORF">FHW12_003133</name>
</gene>
<keyword evidence="2" id="KW-1185">Reference proteome</keyword>
<comment type="caution">
    <text evidence="1">The sequence shown here is derived from an EMBL/GenBank/DDBJ whole genome shotgun (WGS) entry which is preliminary data.</text>
</comment>
<name>A0A839EWA5_9GAMM</name>
<evidence type="ECO:0000313" key="1">
    <source>
        <dbReference type="EMBL" id="MBA8888897.1"/>
    </source>
</evidence>
<sequence>MSLPPEEVAELARIVDERCRAREAASRNLQVRRPRRCRGKPKLRVVVTSTPKPLPPGFEYDAARYFGWMPTNDDAAESARFAALAIYFERWLVARRTPADRGDDWIKRYAEPDLLAVYDHIIASNERYAIECGRPRLVRSNGRAVLHDNRIGG</sequence>
<proteinExistence type="predicted"/>
<dbReference type="Proteomes" id="UP000550401">
    <property type="component" value="Unassembled WGS sequence"/>
</dbReference>
<dbReference type="RefSeq" id="WP_182531940.1">
    <property type="nucleotide sequence ID" value="NZ_JACGXL010000005.1"/>
</dbReference>
<protein>
    <submittedName>
        <fullName evidence="1">Uncharacterized protein</fullName>
    </submittedName>
</protein>
<evidence type="ECO:0000313" key="2">
    <source>
        <dbReference type="Proteomes" id="UP000550401"/>
    </source>
</evidence>
<dbReference type="AlphaFoldDB" id="A0A839EWA5"/>
<organism evidence="1 2">
    <name type="scientific">Dokdonella fugitiva</name>
    <dbReference type="NCBI Taxonomy" id="328517"/>
    <lineage>
        <taxon>Bacteria</taxon>
        <taxon>Pseudomonadati</taxon>
        <taxon>Pseudomonadota</taxon>
        <taxon>Gammaproteobacteria</taxon>
        <taxon>Lysobacterales</taxon>
        <taxon>Rhodanobacteraceae</taxon>
        <taxon>Dokdonella</taxon>
    </lineage>
</organism>
<reference evidence="1 2" key="1">
    <citation type="submission" date="2020-07" db="EMBL/GenBank/DDBJ databases">
        <title>Genomic Encyclopedia of Type Strains, Phase IV (KMG-V): Genome sequencing to study the core and pangenomes of soil and plant-associated prokaryotes.</title>
        <authorList>
            <person name="Whitman W."/>
        </authorList>
    </citation>
    <scope>NUCLEOTIDE SEQUENCE [LARGE SCALE GENOMIC DNA]</scope>
    <source>
        <strain evidence="1 2">RH2WT43</strain>
    </source>
</reference>